<accession>A0AAV9ILF5</accession>
<dbReference type="Proteomes" id="UP001300502">
    <property type="component" value="Unassembled WGS sequence"/>
</dbReference>
<organism evidence="9 10">
    <name type="scientific">Galdieria yellowstonensis</name>
    <dbReference type="NCBI Taxonomy" id="3028027"/>
    <lineage>
        <taxon>Eukaryota</taxon>
        <taxon>Rhodophyta</taxon>
        <taxon>Bangiophyceae</taxon>
        <taxon>Galdieriales</taxon>
        <taxon>Galdieriaceae</taxon>
        <taxon>Galdieria</taxon>
    </lineage>
</organism>
<protein>
    <recommendedName>
        <fullName evidence="8">RWP-RK domain-containing protein</fullName>
    </recommendedName>
</protein>
<evidence type="ECO:0000313" key="10">
    <source>
        <dbReference type="Proteomes" id="UP001300502"/>
    </source>
</evidence>
<dbReference type="InterPro" id="IPR003035">
    <property type="entry name" value="RWP-RK_dom"/>
</dbReference>
<dbReference type="AlphaFoldDB" id="A0AAV9ILF5"/>
<feature type="domain" description="RWP-RK" evidence="8">
    <location>
        <begin position="1"/>
        <end position="76"/>
    </location>
</feature>
<dbReference type="Pfam" id="PF02042">
    <property type="entry name" value="RWP-RK"/>
    <property type="match status" value="1"/>
</dbReference>
<name>A0AAV9ILF5_9RHOD</name>
<evidence type="ECO:0000256" key="1">
    <source>
        <dbReference type="ARBA" id="ARBA00004049"/>
    </source>
</evidence>
<keyword evidence="6" id="KW-0539">Nucleus</keyword>
<keyword evidence="3 7" id="KW-0175">Coiled coil</keyword>
<gene>
    <name evidence="9" type="ORF">GAYE_SCF51G6103</name>
</gene>
<dbReference type="GO" id="GO:0003700">
    <property type="term" value="F:DNA-binding transcription factor activity"/>
    <property type="evidence" value="ECO:0007669"/>
    <property type="project" value="InterPro"/>
</dbReference>
<keyword evidence="10" id="KW-1185">Reference proteome</keyword>
<proteinExistence type="predicted"/>
<dbReference type="EMBL" id="JANCYU010000060">
    <property type="protein sequence ID" value="KAK4528169.1"/>
    <property type="molecule type" value="Genomic_DNA"/>
</dbReference>
<evidence type="ECO:0000256" key="3">
    <source>
        <dbReference type="ARBA" id="ARBA00023054"/>
    </source>
</evidence>
<dbReference type="PROSITE" id="PS51519">
    <property type="entry name" value="RWP_RK"/>
    <property type="match status" value="1"/>
</dbReference>
<evidence type="ECO:0000256" key="7">
    <source>
        <dbReference type="SAM" id="Coils"/>
    </source>
</evidence>
<evidence type="ECO:0000313" key="9">
    <source>
        <dbReference type="EMBL" id="KAK4528169.1"/>
    </source>
</evidence>
<keyword evidence="5" id="KW-0804">Transcription</keyword>
<sequence>MPKKNRTIIPLEKLQPFFDKPMAEASKELGICLTVIKSSCRAHGIPRWPYPEIQRIQSTLEHLRELLDSKEVITFRDEERFQLENRYQILQKQKQILERHPESLNKGEEWNQSTQQVENNLKSTKTKRIENADDQMVQNSHNMLSHITSNEQEDSSSTFLSHTCTNFGTCMEQFNDSRLQHMDPCFVFLKFILRIGVRGVRLMGPEIVTELAKVFYSASSAKDINQYEAEIEMLNARLHSLETKMEELKNQNDQIQQFLSNYSNC</sequence>
<evidence type="ECO:0000259" key="8">
    <source>
        <dbReference type="PROSITE" id="PS51519"/>
    </source>
</evidence>
<evidence type="ECO:0000256" key="6">
    <source>
        <dbReference type="ARBA" id="ARBA00023242"/>
    </source>
</evidence>
<comment type="function">
    <text evidence="1">Putative transcription factor.</text>
</comment>
<evidence type="ECO:0000256" key="5">
    <source>
        <dbReference type="ARBA" id="ARBA00023163"/>
    </source>
</evidence>
<feature type="coiled-coil region" evidence="7">
    <location>
        <begin position="217"/>
        <end position="261"/>
    </location>
</feature>
<dbReference type="InterPro" id="IPR044607">
    <property type="entry name" value="RKD-like"/>
</dbReference>
<keyword evidence="2" id="KW-0805">Transcription regulation</keyword>
<evidence type="ECO:0000256" key="4">
    <source>
        <dbReference type="ARBA" id="ARBA00023125"/>
    </source>
</evidence>
<comment type="caution">
    <text evidence="9">The sequence shown here is derived from an EMBL/GenBank/DDBJ whole genome shotgun (WGS) entry which is preliminary data.</text>
</comment>
<dbReference type="GO" id="GO:0003677">
    <property type="term" value="F:DNA binding"/>
    <property type="evidence" value="ECO:0007669"/>
    <property type="project" value="UniProtKB-KW"/>
</dbReference>
<keyword evidence="4" id="KW-0238">DNA-binding</keyword>
<dbReference type="PANTHER" id="PTHR46373">
    <property type="entry name" value="PROTEIN RKD4"/>
    <property type="match status" value="1"/>
</dbReference>
<dbReference type="PANTHER" id="PTHR46373:SF2">
    <property type="entry name" value="RWP-RK DOMAIN-CONTAINING PROTEIN"/>
    <property type="match status" value="1"/>
</dbReference>
<evidence type="ECO:0000256" key="2">
    <source>
        <dbReference type="ARBA" id="ARBA00023015"/>
    </source>
</evidence>
<reference evidence="9 10" key="1">
    <citation type="submission" date="2022-07" db="EMBL/GenBank/DDBJ databases">
        <title>Genome-wide signatures of adaptation to extreme environments.</title>
        <authorList>
            <person name="Cho C.H."/>
            <person name="Yoon H.S."/>
        </authorList>
    </citation>
    <scope>NUCLEOTIDE SEQUENCE [LARGE SCALE GENOMIC DNA]</scope>
    <source>
        <strain evidence="9 10">108.79 E11</strain>
    </source>
</reference>